<evidence type="ECO:0000313" key="2">
    <source>
        <dbReference type="EMBL" id="CCO22244.1"/>
    </source>
</evidence>
<name>L0R6B9_9BACT</name>
<protein>
    <recommendedName>
        <fullName evidence="1">Transposase IS66 central domain-containing protein</fullName>
    </recommendedName>
</protein>
<dbReference type="PATRIC" id="fig|1121451.3.peg.243"/>
<dbReference type="PANTHER" id="PTHR33678">
    <property type="entry name" value="BLL1576 PROTEIN"/>
    <property type="match status" value="1"/>
</dbReference>
<dbReference type="Proteomes" id="UP000010808">
    <property type="component" value="Chromosome"/>
</dbReference>
<gene>
    <name evidence="2" type="ORF">DESAM_10263</name>
</gene>
<evidence type="ECO:0000313" key="3">
    <source>
        <dbReference type="Proteomes" id="UP000010808"/>
    </source>
</evidence>
<keyword evidence="3" id="KW-1185">Reference proteome</keyword>
<dbReference type="InterPro" id="IPR052344">
    <property type="entry name" value="Transposase-related"/>
</dbReference>
<dbReference type="Pfam" id="PF03050">
    <property type="entry name" value="DDE_Tnp_IS66"/>
    <property type="match status" value="1"/>
</dbReference>
<feature type="domain" description="Transposase IS66 central" evidence="1">
    <location>
        <begin position="2"/>
        <end position="210"/>
    </location>
</feature>
<reference evidence="2 3" key="1">
    <citation type="submission" date="2012-10" db="EMBL/GenBank/DDBJ databases">
        <authorList>
            <person name="Genoscope - CEA"/>
        </authorList>
    </citation>
    <scope>NUCLEOTIDE SEQUENCE [LARGE SCALE GENOMIC DNA]</scope>
    <source>
        <strain evidence="3">AM13 / DSM 14728</strain>
    </source>
</reference>
<dbReference type="HOGENOM" id="CLU_1000133_0_0_7"/>
<dbReference type="KEGG" id="dhy:DESAM_10263"/>
<dbReference type="InterPro" id="IPR004291">
    <property type="entry name" value="Transposase_IS66_central"/>
</dbReference>
<organism evidence="2 3">
    <name type="scientific">Maridesulfovibrio hydrothermalis AM13 = DSM 14728</name>
    <dbReference type="NCBI Taxonomy" id="1121451"/>
    <lineage>
        <taxon>Bacteria</taxon>
        <taxon>Pseudomonadati</taxon>
        <taxon>Thermodesulfobacteriota</taxon>
        <taxon>Desulfovibrionia</taxon>
        <taxon>Desulfovibrionales</taxon>
        <taxon>Desulfovibrionaceae</taxon>
        <taxon>Maridesulfovibrio</taxon>
    </lineage>
</organism>
<dbReference type="EMBL" id="FO203522">
    <property type="protein sequence ID" value="CCO22244.1"/>
    <property type="molecule type" value="Genomic_DNA"/>
</dbReference>
<dbReference type="eggNOG" id="COG4974">
    <property type="taxonomic scope" value="Bacteria"/>
</dbReference>
<dbReference type="AlphaFoldDB" id="L0R6B9"/>
<dbReference type="STRING" id="1121451.DESAM_10263"/>
<proteinExistence type="predicted"/>
<accession>L0R6B9</accession>
<sequence>MELMYEHLRCGGIINLDETPVQVLKEPGRENTTKSYMWVACRSGTKPVVLFHYAPSRAGRIAAEIVGDFKGVLQTDGYAGYNALGGSEGIVHAGCLVHVRRKFMDVLKAGSKKKKGTTSTMIDLIAKLYRLESRARKDGFSPEEILNMRTEKARPLLNKIYEIILKSAGSIPPTSLLGKALSYALGQWPRITVYLENPALTPDNNIAENAYVLSLWAVKIGYSVVLREEPMPARPSTASSKPPKPIILILLTTSTNSSKNFLMHNAVPIWKNSCHGIS</sequence>
<evidence type="ECO:0000259" key="1">
    <source>
        <dbReference type="Pfam" id="PF03050"/>
    </source>
</evidence>
<dbReference type="NCBIfam" id="NF033517">
    <property type="entry name" value="transpos_IS66"/>
    <property type="match status" value="1"/>
</dbReference>